<dbReference type="Proteomes" id="UP000078046">
    <property type="component" value="Unassembled WGS sequence"/>
</dbReference>
<evidence type="ECO:0000313" key="1">
    <source>
        <dbReference type="EMBL" id="OAF63589.1"/>
    </source>
</evidence>
<evidence type="ECO:0000313" key="2">
    <source>
        <dbReference type="Proteomes" id="UP000078046"/>
    </source>
</evidence>
<proteinExistence type="predicted"/>
<feature type="non-terminal residue" evidence="1">
    <location>
        <position position="1"/>
    </location>
</feature>
<reference evidence="1 2" key="1">
    <citation type="submission" date="2016-04" db="EMBL/GenBank/DDBJ databases">
        <title>The genome of Intoshia linei affirms orthonectids as highly simplified spiralians.</title>
        <authorList>
            <person name="Mikhailov K.V."/>
            <person name="Slusarev G.S."/>
            <person name="Nikitin M.A."/>
            <person name="Logacheva M.D."/>
            <person name="Penin A."/>
            <person name="Aleoshin V."/>
            <person name="Panchin Y.V."/>
        </authorList>
    </citation>
    <scope>NUCLEOTIDE SEQUENCE [LARGE SCALE GENOMIC DNA]</scope>
    <source>
        <strain evidence="1">Intl2013</strain>
        <tissue evidence="1">Whole animal</tissue>
    </source>
</reference>
<gene>
    <name evidence="1" type="ORF">A3Q56_08703</name>
</gene>
<accession>A0A177ANE7</accession>
<organism evidence="1 2">
    <name type="scientific">Intoshia linei</name>
    <dbReference type="NCBI Taxonomy" id="1819745"/>
    <lineage>
        <taxon>Eukaryota</taxon>
        <taxon>Metazoa</taxon>
        <taxon>Spiralia</taxon>
        <taxon>Lophotrochozoa</taxon>
        <taxon>Mesozoa</taxon>
        <taxon>Orthonectida</taxon>
        <taxon>Rhopaluridae</taxon>
        <taxon>Intoshia</taxon>
    </lineage>
</organism>
<protein>
    <submittedName>
        <fullName evidence="1">Uncharacterized protein</fullName>
    </submittedName>
</protein>
<dbReference type="AlphaFoldDB" id="A0A177ANE7"/>
<dbReference type="EMBL" id="LWCA01003091">
    <property type="protein sequence ID" value="OAF63589.1"/>
    <property type="molecule type" value="Genomic_DNA"/>
</dbReference>
<keyword evidence="2" id="KW-1185">Reference proteome</keyword>
<name>A0A177ANE7_9BILA</name>
<comment type="caution">
    <text evidence="1">The sequence shown here is derived from an EMBL/GenBank/DDBJ whole genome shotgun (WGS) entry which is preliminary data.</text>
</comment>
<sequence>CHPLSVPESSIIPLNGMEKYKYGSKFNVICNGIVQSIECLNPTNIELNLFRWSHNVTCNGN</sequence>